<sequence length="1040" mass="116430">MQQVDPLPSNEQHSSPRDTVSGRSKPRAYAIPLLAVVFVQTLFVSALVLLVPLMISFSAMAASNEQSTATGRRVAQSLAVQVQSAEASLALDRIKSFIKSVNEQTTHVYKSISVHGNQSNLDSLLNSFANEVKYTGYPLNLYYGRQDDSFIQLNAWDRSIYLSMPVSYSSTDCVICNAFRRNFTDEQTKWADRERMAAGWADWDEKSWAAENFRFSNSTLYCTKRPWYIQAASLSSETVRIQYTEPYIFVNEVSYTLAGITVNIPFFDSKGRVTGVYGSDISFMHMHDILTDFLQSNNSFMYVMTSTGVLIGSSSSNESIVGQNGRLINANESMSKWMRSTAQFLWMLDPDVDVKNFTLLDGFQAELDDVSFQVRALLEPPYFVIVNGALKEDYSATINNLRSELTAIERKCLYVLMEASAISFAVVVSLGILFNYLTVVRPLRQMTSVMVHAARLDFTASANLGQSFRTFIKELTEMEKEFFIMVVNFANSVQESQGMLRVGAKNAFIYQSSELSDAVKVPLLIEGRKKRWSLSIAFLALLQTLLCASLVISTPLAIFFQYATYSNHYSTTTSRQIVDDLARKIQNVQGFLGVQTMESIISSINATTSDMRKTISAYSNQSNIDTIFEAFANEIRFTGLSLALLYTTRKDEFVFLQNINGNNLFVALPGDFNDPACSICVQSRVRFSSEEWDWVRKRNNSISFTQWNFDTGRDLNFTFGNFSYHAVDRPWYKLAASLDVNSAKLQFTEPYIYTGSRGNISGVVTALTRLSQTYPFFDDRNILEGVFGLDLSFADIHDTLQNYLQTPNAFIYVTSTEGILVGTSSSDTMVDTEGNLILAKDSKTTSTHITGQYLWRANWTNPGYLKSVQGQMLESGGFSFQVRTMDNAPYFVIVNGAPKSDYTGEIDLVLSDLESALENNVKVVVGISMAVFVVAVAASCALTYYSITVPLSKITIVLRDATNFDFTAYKRLQKQKYNCIRELGTMEHVFYLMIAKFATSIRSQDTLKSASITASAKKAVGSNLEQRGPSRVEVVNSIRK</sequence>
<feature type="transmembrane region" description="Helical" evidence="2">
    <location>
        <begin position="536"/>
        <end position="560"/>
    </location>
</feature>
<feature type="region of interest" description="Disordered" evidence="1">
    <location>
        <begin position="1"/>
        <end position="23"/>
    </location>
</feature>
<keyword evidence="4" id="KW-1185">Reference proteome</keyword>
<evidence type="ECO:0000256" key="1">
    <source>
        <dbReference type="SAM" id="MobiDB-lite"/>
    </source>
</evidence>
<dbReference type="Pfam" id="PF22673">
    <property type="entry name" value="MCP-like_PDC_1"/>
    <property type="match status" value="1"/>
</dbReference>
<organism evidence="3 4">
    <name type="scientific">Chytriomyces confervae</name>
    <dbReference type="NCBI Taxonomy" id="246404"/>
    <lineage>
        <taxon>Eukaryota</taxon>
        <taxon>Fungi</taxon>
        <taxon>Fungi incertae sedis</taxon>
        <taxon>Chytridiomycota</taxon>
        <taxon>Chytridiomycota incertae sedis</taxon>
        <taxon>Chytridiomycetes</taxon>
        <taxon>Chytridiales</taxon>
        <taxon>Chytriomycetaceae</taxon>
        <taxon>Chytriomyces</taxon>
    </lineage>
</organism>
<dbReference type="EMBL" id="QEAP01000255">
    <property type="protein sequence ID" value="TPX71321.1"/>
    <property type="molecule type" value="Genomic_DNA"/>
</dbReference>
<dbReference type="AlphaFoldDB" id="A0A507F4W2"/>
<evidence type="ECO:0000313" key="3">
    <source>
        <dbReference type="EMBL" id="TPX71321.1"/>
    </source>
</evidence>
<dbReference type="OrthoDB" id="2160774at2759"/>
<accession>A0A507F4W2</accession>
<feature type="transmembrane region" description="Helical" evidence="2">
    <location>
        <begin position="923"/>
        <end position="945"/>
    </location>
</feature>
<keyword evidence="2" id="KW-1133">Transmembrane helix</keyword>
<proteinExistence type="predicted"/>
<comment type="caution">
    <text evidence="3">The sequence shown here is derived from an EMBL/GenBank/DDBJ whole genome shotgun (WGS) entry which is preliminary data.</text>
</comment>
<feature type="transmembrane region" description="Helical" evidence="2">
    <location>
        <begin position="33"/>
        <end position="55"/>
    </location>
</feature>
<name>A0A507F4W2_9FUNG</name>
<evidence type="ECO:0000256" key="2">
    <source>
        <dbReference type="SAM" id="Phobius"/>
    </source>
</evidence>
<feature type="transmembrane region" description="Helical" evidence="2">
    <location>
        <begin position="413"/>
        <end position="437"/>
    </location>
</feature>
<dbReference type="Gene3D" id="3.30.450.20">
    <property type="entry name" value="PAS domain"/>
    <property type="match status" value="2"/>
</dbReference>
<keyword evidence="2" id="KW-0472">Membrane</keyword>
<dbReference type="Proteomes" id="UP000320333">
    <property type="component" value="Unassembled WGS sequence"/>
</dbReference>
<keyword evidence="2" id="KW-0812">Transmembrane</keyword>
<reference evidence="3 4" key="1">
    <citation type="journal article" date="2019" name="Sci. Rep.">
        <title>Comparative genomics of chytrid fungi reveal insights into the obligate biotrophic and pathogenic lifestyle of Synchytrium endobioticum.</title>
        <authorList>
            <person name="van de Vossenberg B.T.L.H."/>
            <person name="Warris S."/>
            <person name="Nguyen H.D.T."/>
            <person name="van Gent-Pelzer M.P.E."/>
            <person name="Joly D.L."/>
            <person name="van de Geest H.C."/>
            <person name="Bonants P.J.M."/>
            <person name="Smith D.S."/>
            <person name="Levesque C.A."/>
            <person name="van der Lee T.A.J."/>
        </authorList>
    </citation>
    <scope>NUCLEOTIDE SEQUENCE [LARGE SCALE GENOMIC DNA]</scope>
    <source>
        <strain evidence="3 4">CBS 675.73</strain>
    </source>
</reference>
<protein>
    <recommendedName>
        <fullName evidence="5">Cache domain-containing protein</fullName>
    </recommendedName>
</protein>
<gene>
    <name evidence="3" type="ORF">CcCBS67573_g06221</name>
</gene>
<feature type="compositionally biased region" description="Polar residues" evidence="1">
    <location>
        <begin position="1"/>
        <end position="22"/>
    </location>
</feature>
<evidence type="ECO:0000313" key="4">
    <source>
        <dbReference type="Proteomes" id="UP000320333"/>
    </source>
</evidence>
<evidence type="ECO:0008006" key="5">
    <source>
        <dbReference type="Google" id="ProtNLM"/>
    </source>
</evidence>